<dbReference type="Gene3D" id="2.40.30.170">
    <property type="match status" value="1"/>
</dbReference>
<evidence type="ECO:0000259" key="7">
    <source>
        <dbReference type="Pfam" id="PF25917"/>
    </source>
</evidence>
<keyword evidence="5" id="KW-0472">Membrane</keyword>
<name>A0ABZ2LVR4_9BACT</name>
<dbReference type="InterPro" id="IPR030190">
    <property type="entry name" value="MacA_alpha-hairpin_sf"/>
</dbReference>
<keyword evidence="5" id="KW-0812">Transmembrane</keyword>
<dbReference type="Gene3D" id="6.10.140.1990">
    <property type="match status" value="1"/>
</dbReference>
<dbReference type="InterPro" id="IPR058625">
    <property type="entry name" value="MdtA-like_BSH"/>
</dbReference>
<organism evidence="9 10">
    <name type="scientific">Pendulispora albinea</name>
    <dbReference type="NCBI Taxonomy" id="2741071"/>
    <lineage>
        <taxon>Bacteria</taxon>
        <taxon>Pseudomonadati</taxon>
        <taxon>Myxococcota</taxon>
        <taxon>Myxococcia</taxon>
        <taxon>Myxococcales</taxon>
        <taxon>Sorangiineae</taxon>
        <taxon>Pendulisporaceae</taxon>
        <taxon>Pendulispora</taxon>
    </lineage>
</organism>
<dbReference type="RefSeq" id="WP_394823323.1">
    <property type="nucleotide sequence ID" value="NZ_CP089984.1"/>
</dbReference>
<dbReference type="InterPro" id="IPR058792">
    <property type="entry name" value="Beta-barrel_RND_2"/>
</dbReference>
<evidence type="ECO:0000256" key="3">
    <source>
        <dbReference type="SAM" id="Coils"/>
    </source>
</evidence>
<protein>
    <submittedName>
        <fullName evidence="9">Efflux RND transporter periplasmic adaptor subunit</fullName>
    </submittedName>
</protein>
<feature type="domain" description="Multidrug resistance protein MdtA-like alpha-helical hairpin" evidence="6">
    <location>
        <begin position="130"/>
        <end position="197"/>
    </location>
</feature>
<gene>
    <name evidence="9" type="ORF">LZC94_38475</name>
</gene>
<feature type="domain" description="Multidrug resistance protein MdtA-like barrel-sandwich hybrid" evidence="7">
    <location>
        <begin position="83"/>
        <end position="235"/>
    </location>
</feature>
<evidence type="ECO:0000259" key="6">
    <source>
        <dbReference type="Pfam" id="PF25876"/>
    </source>
</evidence>
<accession>A0ABZ2LVR4</accession>
<dbReference type="NCBIfam" id="TIGR01730">
    <property type="entry name" value="RND_mfp"/>
    <property type="match status" value="1"/>
</dbReference>
<evidence type="ECO:0000313" key="9">
    <source>
        <dbReference type="EMBL" id="WXB13709.1"/>
    </source>
</evidence>
<feature type="region of interest" description="Disordered" evidence="4">
    <location>
        <begin position="337"/>
        <end position="362"/>
    </location>
</feature>
<dbReference type="Pfam" id="PF25917">
    <property type="entry name" value="BSH_RND"/>
    <property type="match status" value="1"/>
</dbReference>
<evidence type="ECO:0000256" key="2">
    <source>
        <dbReference type="ARBA" id="ARBA00023054"/>
    </source>
</evidence>
<evidence type="ECO:0000256" key="5">
    <source>
        <dbReference type="SAM" id="Phobius"/>
    </source>
</evidence>
<dbReference type="PANTHER" id="PTHR30469">
    <property type="entry name" value="MULTIDRUG RESISTANCE PROTEIN MDTA"/>
    <property type="match status" value="1"/>
</dbReference>
<evidence type="ECO:0000313" key="10">
    <source>
        <dbReference type="Proteomes" id="UP001370348"/>
    </source>
</evidence>
<dbReference type="Pfam" id="PF25954">
    <property type="entry name" value="Beta-barrel_RND_2"/>
    <property type="match status" value="1"/>
</dbReference>
<dbReference type="Gene3D" id="2.40.50.100">
    <property type="match status" value="1"/>
</dbReference>
<dbReference type="Proteomes" id="UP001370348">
    <property type="component" value="Chromosome"/>
</dbReference>
<dbReference type="Pfam" id="PF25876">
    <property type="entry name" value="HH_MFP_RND"/>
    <property type="match status" value="1"/>
</dbReference>
<evidence type="ECO:0000259" key="8">
    <source>
        <dbReference type="Pfam" id="PF25954"/>
    </source>
</evidence>
<dbReference type="InterPro" id="IPR006143">
    <property type="entry name" value="RND_pump_MFP"/>
</dbReference>
<evidence type="ECO:0000256" key="1">
    <source>
        <dbReference type="ARBA" id="ARBA00009477"/>
    </source>
</evidence>
<keyword evidence="5" id="KW-1133">Transmembrane helix</keyword>
<proteinExistence type="inferred from homology"/>
<feature type="transmembrane region" description="Helical" evidence="5">
    <location>
        <begin position="26"/>
        <end position="46"/>
    </location>
</feature>
<keyword evidence="2 3" id="KW-0175">Coiled coil</keyword>
<feature type="coiled-coil region" evidence="3">
    <location>
        <begin position="130"/>
        <end position="157"/>
    </location>
</feature>
<dbReference type="SUPFAM" id="SSF111369">
    <property type="entry name" value="HlyD-like secretion proteins"/>
    <property type="match status" value="1"/>
</dbReference>
<sequence length="422" mass="44987">MNDSTTPAVTDELRRTLAAEEGGRLWLRRGIIAGVVVVAITGGLVWRAKHRPLPPAKYVTATASVGDVIEKVQATGAVQPVLQVDVGAQVNGRVTNVFVDFNSQVKKGDPLAEIDSTVYGTTVNQGQANLAAQRAQVASARANAEAARLAYERAERLYQQSLASRATLDTARGTYQAAKATAEAAKASVGSFEAQLKASKTNVGYTKIYSPVDGIVVTRSTDPGAMVNASFTAPKLFVIAQDLRRMRVLADVDEADVGRLKEQMEADAVVDAFPGELFRGIVQQVRFSPNNQAGVVTYSAVVEVANPEEKLRPGMTATITIRTREAKGVVRIPNSALRYRPSPPLGPDNKPILQPPDPPLAKGTGRVYVVTNDKPGEEKAEPKVVTIGASDGIVTEITDPSLPADTKVVTDELDHSKKKGPF</sequence>
<comment type="similarity">
    <text evidence="1">Belongs to the membrane fusion protein (MFP) (TC 8.A.1) family.</text>
</comment>
<dbReference type="InterPro" id="IPR058624">
    <property type="entry name" value="MdtA-like_HH"/>
</dbReference>
<dbReference type="Gene3D" id="2.40.420.20">
    <property type="match status" value="1"/>
</dbReference>
<keyword evidence="10" id="KW-1185">Reference proteome</keyword>
<dbReference type="EMBL" id="CP089984">
    <property type="protein sequence ID" value="WXB13709.1"/>
    <property type="molecule type" value="Genomic_DNA"/>
</dbReference>
<dbReference type="PANTHER" id="PTHR30469:SF33">
    <property type="entry name" value="SLR1207 PROTEIN"/>
    <property type="match status" value="1"/>
</dbReference>
<reference evidence="9 10" key="1">
    <citation type="submission" date="2021-12" db="EMBL/GenBank/DDBJ databases">
        <title>Discovery of the Pendulisporaceae a myxobacterial family with distinct sporulation behavior and unique specialized metabolism.</title>
        <authorList>
            <person name="Garcia R."/>
            <person name="Popoff A."/>
            <person name="Bader C.D."/>
            <person name="Loehr J."/>
            <person name="Walesch S."/>
            <person name="Walt C."/>
            <person name="Boldt J."/>
            <person name="Bunk B."/>
            <person name="Haeckl F.J.F.P.J."/>
            <person name="Gunesch A.P."/>
            <person name="Birkelbach J."/>
            <person name="Nuebel U."/>
            <person name="Pietschmann T."/>
            <person name="Bach T."/>
            <person name="Mueller R."/>
        </authorList>
    </citation>
    <scope>NUCLEOTIDE SEQUENCE [LARGE SCALE GENOMIC DNA]</scope>
    <source>
        <strain evidence="9 10">MSr11954</strain>
    </source>
</reference>
<evidence type="ECO:0000256" key="4">
    <source>
        <dbReference type="SAM" id="MobiDB-lite"/>
    </source>
</evidence>
<feature type="domain" description="CusB-like beta-barrel" evidence="8">
    <location>
        <begin position="249"/>
        <end position="323"/>
    </location>
</feature>